<gene>
    <name evidence="2" type="ORF">CBO05C_2366</name>
</gene>
<dbReference type="Gene3D" id="3.90.230.10">
    <property type="entry name" value="Creatinase/methionine aminopeptidase superfamily"/>
    <property type="match status" value="1"/>
</dbReference>
<dbReference type="InterPro" id="IPR036005">
    <property type="entry name" value="Creatinase/aminopeptidase-like"/>
</dbReference>
<reference evidence="2" key="1">
    <citation type="submission" date="2013-10" db="EMBL/GenBank/DDBJ databases">
        <title>Draft genome sequence of Clostridium botulinum type B strain Osaka05.</title>
        <authorList>
            <person name="Sakaguchi Y."/>
            <person name="Hosomi K."/>
            <person name="Uchiyama J."/>
            <person name="Ogura Y."/>
            <person name="Sakaguchi M."/>
            <person name="Kohda T."/>
            <person name="Mukamoto M."/>
            <person name="Misawa N."/>
            <person name="Matsuzaki S."/>
            <person name="Hayashi T."/>
            <person name="Kozaki S."/>
        </authorList>
    </citation>
    <scope>NUCLEOTIDE SEQUENCE</scope>
    <source>
        <strain evidence="2">Osaka05</strain>
    </source>
</reference>
<protein>
    <submittedName>
        <fullName evidence="2">M24 family metallopeptidase</fullName>
    </submittedName>
</protein>
<dbReference type="AlphaFoldDB" id="A0A0S6U654"/>
<dbReference type="RefSeq" id="WP_030035453.1">
    <property type="nucleotide sequence ID" value="NZ_DF384213.1"/>
</dbReference>
<sequence length="71" mass="8350">MNIHEAPTEFRWQYRSKETHRFEEGIVITNEPGIYIAGSHGIRIENEILVCKGEQNEYGQFIYFEPISYGL</sequence>
<organism evidence="2">
    <name type="scientific">Clostridium botulinum B str. Osaka05</name>
    <dbReference type="NCBI Taxonomy" id="1407017"/>
    <lineage>
        <taxon>Bacteria</taxon>
        <taxon>Bacillati</taxon>
        <taxon>Bacillota</taxon>
        <taxon>Clostridia</taxon>
        <taxon>Eubacteriales</taxon>
        <taxon>Clostridiaceae</taxon>
        <taxon>Clostridium</taxon>
    </lineage>
</organism>
<dbReference type="EMBL" id="DF384213">
    <property type="protein sequence ID" value="GAE02676.1"/>
    <property type="molecule type" value="Genomic_DNA"/>
</dbReference>
<dbReference type="SUPFAM" id="SSF55920">
    <property type="entry name" value="Creatinase/aminopeptidase"/>
    <property type="match status" value="1"/>
</dbReference>
<dbReference type="Pfam" id="PF00557">
    <property type="entry name" value="Peptidase_M24"/>
    <property type="match status" value="1"/>
</dbReference>
<proteinExistence type="predicted"/>
<feature type="domain" description="Peptidase M24" evidence="1">
    <location>
        <begin position="1"/>
        <end position="50"/>
    </location>
</feature>
<dbReference type="InterPro" id="IPR000994">
    <property type="entry name" value="Pept_M24"/>
</dbReference>
<name>A0A0S6U654_CLOBO</name>
<dbReference type="InterPro" id="IPR050659">
    <property type="entry name" value="Peptidase_M24B"/>
</dbReference>
<dbReference type="PANTHER" id="PTHR46112">
    <property type="entry name" value="AMINOPEPTIDASE"/>
    <property type="match status" value="1"/>
</dbReference>
<evidence type="ECO:0000259" key="1">
    <source>
        <dbReference type="Pfam" id="PF00557"/>
    </source>
</evidence>
<dbReference type="PANTHER" id="PTHR46112:SF3">
    <property type="entry name" value="AMINOPEPTIDASE YPDF"/>
    <property type="match status" value="1"/>
</dbReference>
<dbReference type="HOGENOM" id="CLU_202402_0_0_9"/>
<dbReference type="Proteomes" id="UP000054164">
    <property type="component" value="Unassembled WGS sequence"/>
</dbReference>
<evidence type="ECO:0000313" key="2">
    <source>
        <dbReference type="EMBL" id="GAE02676.1"/>
    </source>
</evidence>
<accession>A0A0S6U654</accession>